<evidence type="ECO:0000313" key="1">
    <source>
        <dbReference type="EMBL" id="NNT71568.1"/>
    </source>
</evidence>
<evidence type="ECO:0000313" key="2">
    <source>
        <dbReference type="Proteomes" id="UP000536509"/>
    </source>
</evidence>
<dbReference type="AlphaFoldDB" id="A0A7Y3VYD3"/>
<sequence>MPRIDDFTSAVKIELANRAGYKCSFLGCGAATMGPSAESESSSTNSGMACHISAASAGIGARRYDPDMKSDERKSASNGIWMCYTHGKIIDTDETRFSTDTLRAWKKIAEIVAQLMVERNLTYEQALHAAKSKDMITDSILIEGIGKENILIGDVLHDCGVEYIWGRDITNAIRDFLVEHSRNAFQHGNATKIEFKTKKSKLILIDDGVQFDGKSLLGSNKKSGGTISITQLLKNFGSNLILISEREGNNNILTISKLSNPEDVLEITPCSHQMDYSDFRKGSIEFEISETCKELFIVFPKYISPSDIGLLGNKLIGLEEKGKKLIFVMWRMNPWIIQMLKENYPGCEVIQVE</sequence>
<accession>A0A7Y3VYD3</accession>
<proteinExistence type="predicted"/>
<dbReference type="Proteomes" id="UP000536509">
    <property type="component" value="Unassembled WGS sequence"/>
</dbReference>
<gene>
    <name evidence="1" type="ORF">HKT18_04985</name>
</gene>
<protein>
    <submittedName>
        <fullName evidence="1">Uncharacterized protein</fullName>
    </submittedName>
</protein>
<organism evidence="1 2">
    <name type="scientific">Flavobacterium rivulicola</name>
    <dbReference type="NCBI Taxonomy" id="2732161"/>
    <lineage>
        <taxon>Bacteria</taxon>
        <taxon>Pseudomonadati</taxon>
        <taxon>Bacteroidota</taxon>
        <taxon>Flavobacteriia</taxon>
        <taxon>Flavobacteriales</taxon>
        <taxon>Flavobacteriaceae</taxon>
        <taxon>Flavobacterium</taxon>
    </lineage>
</organism>
<reference evidence="1 2" key="1">
    <citation type="submission" date="2020-05" db="EMBL/GenBank/DDBJ databases">
        <title>Draft genome of Flavobacterium sp. IMCC34852.</title>
        <authorList>
            <person name="Song J."/>
            <person name="Cho J.-C."/>
        </authorList>
    </citation>
    <scope>NUCLEOTIDE SEQUENCE [LARGE SCALE GENOMIC DNA]</scope>
    <source>
        <strain evidence="1 2">IMCC34852</strain>
    </source>
</reference>
<dbReference type="RefSeq" id="WP_171221776.1">
    <property type="nucleotide sequence ID" value="NZ_CP121446.1"/>
</dbReference>
<name>A0A7Y3VYD3_9FLAO</name>
<comment type="caution">
    <text evidence="1">The sequence shown here is derived from an EMBL/GenBank/DDBJ whole genome shotgun (WGS) entry which is preliminary data.</text>
</comment>
<keyword evidence="2" id="KW-1185">Reference proteome</keyword>
<dbReference type="EMBL" id="JABEVX010000002">
    <property type="protein sequence ID" value="NNT71568.1"/>
    <property type="molecule type" value="Genomic_DNA"/>
</dbReference>